<dbReference type="GO" id="GO:0061709">
    <property type="term" value="P:reticulophagy"/>
    <property type="evidence" value="ECO:0007669"/>
    <property type="project" value="TreeGrafter"/>
</dbReference>
<evidence type="ECO:0000256" key="3">
    <source>
        <dbReference type="ARBA" id="ARBA00022927"/>
    </source>
</evidence>
<dbReference type="GO" id="GO:1990316">
    <property type="term" value="C:Atg1/ULK1 kinase complex"/>
    <property type="evidence" value="ECO:0007669"/>
    <property type="project" value="TreeGrafter"/>
</dbReference>
<comment type="subcellular location">
    <subcellularLocation>
        <location evidence="6">Preautophagosomal structure membrane</location>
        <topology evidence="6">Peripheral membrane protein</topology>
    </subcellularLocation>
    <subcellularLocation>
        <location evidence="6">Vacuole membrane</location>
        <topology evidence="6">Peripheral membrane protein</topology>
    </subcellularLocation>
    <text evidence="6">During pexophagy, accumulates in the vacuolar membrane region, where the peroxisomes contact the vacuole.</text>
</comment>
<reference evidence="11 12" key="1">
    <citation type="submission" date="2016-03" db="EMBL/GenBank/DDBJ databases">
        <title>Choanephora cucurbitarum.</title>
        <authorList>
            <person name="Min B."/>
            <person name="Park H."/>
            <person name="Park J.-H."/>
            <person name="Shin H.-D."/>
            <person name="Choi I.-G."/>
        </authorList>
    </citation>
    <scope>NUCLEOTIDE SEQUENCE [LARGE SCALE GENOMIC DNA]</scope>
    <source>
        <strain evidence="11 12">KUS-F28377</strain>
    </source>
</reference>
<organism evidence="11 12">
    <name type="scientific">Choanephora cucurbitarum</name>
    <dbReference type="NCBI Taxonomy" id="101091"/>
    <lineage>
        <taxon>Eukaryota</taxon>
        <taxon>Fungi</taxon>
        <taxon>Fungi incertae sedis</taxon>
        <taxon>Mucoromycota</taxon>
        <taxon>Mucoromycotina</taxon>
        <taxon>Mucoromycetes</taxon>
        <taxon>Mucorales</taxon>
        <taxon>Mucorineae</taxon>
        <taxon>Choanephoraceae</taxon>
        <taxon>Choanephoroideae</taxon>
        <taxon>Choanephora</taxon>
    </lineage>
</organism>
<comment type="function">
    <text evidence="6">Involved in cytoplasm to vacuole transport (Cvt), pexophagy, mitophagy and nucleophagy. Recruits mitochondria for their selective degradation via autophagy (mitophagy) during starvation. Works as scaffold proteins that recruit ATG proteins to the pre-autophagosome (PAS), the site of vesicle/autophagosome formation. Required for the Cvt vesicles completion.</text>
</comment>
<dbReference type="GO" id="GO:0034045">
    <property type="term" value="C:phagophore assembly site membrane"/>
    <property type="evidence" value="ECO:0007669"/>
    <property type="project" value="UniProtKB-SubCell"/>
</dbReference>
<keyword evidence="6" id="KW-0926">Vacuole</keyword>
<dbReference type="PANTHER" id="PTHR13222:SF1">
    <property type="entry name" value="RB1-INDUCIBLE COILED-COIL PROTEIN 1"/>
    <property type="match status" value="1"/>
</dbReference>
<evidence type="ECO:0000259" key="9">
    <source>
        <dbReference type="Pfam" id="PF04108"/>
    </source>
</evidence>
<dbReference type="InterPro" id="IPR040040">
    <property type="entry name" value="ATG11"/>
</dbReference>
<feature type="domain" description="Autophagy protein ATG17-like" evidence="9">
    <location>
        <begin position="141"/>
        <end position="494"/>
    </location>
</feature>
<keyword evidence="12" id="KW-1185">Reference proteome</keyword>
<dbReference type="STRING" id="101091.A0A1C7NBR3"/>
<evidence type="ECO:0000256" key="5">
    <source>
        <dbReference type="ARBA" id="ARBA00023054"/>
    </source>
</evidence>
<evidence type="ECO:0000256" key="6">
    <source>
        <dbReference type="RuleBase" id="RU367075"/>
    </source>
</evidence>
<feature type="domain" description="Autophagy-related protein 11 C-terminal" evidence="10">
    <location>
        <begin position="1034"/>
        <end position="1157"/>
    </location>
</feature>
<name>A0A1C7NBR3_9FUNG</name>
<proteinExistence type="inferred from homology"/>
<comment type="caution">
    <text evidence="11">The sequence shown here is derived from an EMBL/GenBank/DDBJ whole genome shotgun (WGS) entry which is preliminary data.</text>
</comment>
<feature type="coiled-coil region" evidence="7">
    <location>
        <begin position="654"/>
        <end position="945"/>
    </location>
</feature>
<evidence type="ECO:0000256" key="8">
    <source>
        <dbReference type="SAM" id="MobiDB-lite"/>
    </source>
</evidence>
<dbReference type="PANTHER" id="PTHR13222">
    <property type="entry name" value="RB1-INDUCIBLE COILED-COIL"/>
    <property type="match status" value="1"/>
</dbReference>
<comment type="subunit">
    <text evidence="6">Homodimer.</text>
</comment>
<dbReference type="GO" id="GO:0019901">
    <property type="term" value="F:protein kinase binding"/>
    <property type="evidence" value="ECO:0007669"/>
    <property type="project" value="TreeGrafter"/>
</dbReference>
<dbReference type="GO" id="GO:0034517">
    <property type="term" value="P:ribophagy"/>
    <property type="evidence" value="ECO:0007669"/>
    <property type="project" value="TreeGrafter"/>
</dbReference>
<evidence type="ECO:0000256" key="2">
    <source>
        <dbReference type="ARBA" id="ARBA00022448"/>
    </source>
</evidence>
<sequence length="1219" mass="142005">MKVYRAETGQSIHWHTSSSRIKTLHDLKQALEQDSGVPVSEQILMTSFGKLVRQENLFHILEAQGKDEFIVFCFDRRYLSVNEEDIEALLDAETPAIEPRIPAFDGHLALNKLQTQLKINSLQVACNAYIVLFAEFDSYSLSIMKAVTAHKQLAKSMVDEHKFQSMALNVALTNLEDHRKLSEASIKDFVTRAKRELIRQQTLLNSADHDLHILRHVRIHPSIHALLESDKKSLLDFVDQTHLRQLRTDTEQLCDFLSDQIRLLSEEARRMKLDEKDFCVQVAENTHLHALDALLLDMQQDEESTRQVRKKVNRDLKRVCQKMADMFNTPVQSLLDSLSSGSLGQSGITSSAKQMFHAFDHLVQVHMDDYLPCLSDYELKIRKKVSELIQSKRNSIAMFIRNMAVVSEFQRHVGQIQPAIHDNMSYLDQFKSSYEGNDLERLREILFSYGAIMIEVVRRREFNSLLIANSDLIADTLALYRTDEEKRREYFRHTMTKSMPFKLTLIDTPSPHCEISVLGMPQEQDGLDLRKQDIADFISLIHQVYSPQQQLAQSIQRLSLDNKKSSKLITAEEEEEAKFLNVLRKMVKEIDDMKDDFLKYLKENFFNGQHSLSFHEPRQISSPVASIAPSALTSSTASSVFSVIEDDKRWVLENKDLKLKLASVEKEMEQQTDEISRLKETVKLLEHEKEEFESTRKSFLNELKTKDISAEMQLANTEKEFTEKLNDLQYELQEERRMKKNLEIEHNSELNSLQQELESLKSTHQQELESLKSIHQQELSTLKKDHNQRLQELQQSLENQTKEARDYTELERKFNQVCQDINTVKEKLETERKQHEDQLSQLEIEMDAKEKATQEIKAIQQQTRQMVKRAQDDWESKHEELQLMKREYDSLTLAIRDLLKRFMPSDTELNQTNLESYINSFKQQLEAFECEYDRSKEDLQMTTQQLSDLVMEYTHLTEIHREWKVIASRMAERLEDFRKNVVFEIVNQLQLPMDEEELNVLQKKLTPNKDDTAVWNQILQLTSSIHTQKFVLCVHKRVKDNYEQAKQFKKEYRAIKEKYNRLCTSHSEKIAFRNFQVGDIALFLPTRNASGKPWAAFNINAPHYFLRATDNMASQMESRDWIVARIASITECVADMTVPESNPYGLADGVKYYLIDAGHWRHNKQHTSKKRQFTQDNGLASISIPSQDQYQQQQKRPSFGPNSSSSSSSSFVHSYSFTK</sequence>
<dbReference type="Proteomes" id="UP000093000">
    <property type="component" value="Unassembled WGS sequence"/>
</dbReference>
<dbReference type="GO" id="GO:1903599">
    <property type="term" value="P:positive regulation of autophagy of mitochondrion"/>
    <property type="evidence" value="ECO:0007669"/>
    <property type="project" value="UniProtKB-UniRule"/>
</dbReference>
<evidence type="ECO:0000313" key="11">
    <source>
        <dbReference type="EMBL" id="OBZ86066.1"/>
    </source>
</evidence>
<dbReference type="AlphaFoldDB" id="A0A1C7NBR3"/>
<feature type="compositionally biased region" description="Low complexity" evidence="8">
    <location>
        <begin position="1187"/>
        <end position="1219"/>
    </location>
</feature>
<keyword evidence="4 6" id="KW-0072">Autophagy</keyword>
<dbReference type="GO" id="GO:0034727">
    <property type="term" value="P:piecemeal microautophagy of the nucleus"/>
    <property type="evidence" value="ECO:0007669"/>
    <property type="project" value="TreeGrafter"/>
</dbReference>
<dbReference type="GO" id="GO:0060090">
    <property type="term" value="F:molecular adaptor activity"/>
    <property type="evidence" value="ECO:0007669"/>
    <property type="project" value="TreeGrafter"/>
</dbReference>
<dbReference type="InParanoid" id="A0A1C7NBR3"/>
<evidence type="ECO:0000256" key="7">
    <source>
        <dbReference type="SAM" id="Coils"/>
    </source>
</evidence>
<accession>A0A1C7NBR3</accession>
<evidence type="ECO:0000313" key="12">
    <source>
        <dbReference type="Proteomes" id="UP000093000"/>
    </source>
</evidence>
<evidence type="ECO:0000256" key="4">
    <source>
        <dbReference type="ARBA" id="ARBA00023006"/>
    </source>
</evidence>
<keyword evidence="5 7" id="KW-0175">Coiled coil</keyword>
<dbReference type="GO" id="GO:0000045">
    <property type="term" value="P:autophagosome assembly"/>
    <property type="evidence" value="ECO:0007669"/>
    <property type="project" value="UniProtKB-UniRule"/>
</dbReference>
<gene>
    <name evidence="11" type="primary">atg11</name>
    <name evidence="11" type="ORF">A0J61_05884</name>
</gene>
<dbReference type="GO" id="GO:0015031">
    <property type="term" value="P:protein transport"/>
    <property type="evidence" value="ECO:0007669"/>
    <property type="project" value="UniProtKB-KW"/>
</dbReference>
<dbReference type="Pfam" id="PF10377">
    <property type="entry name" value="ATG11"/>
    <property type="match status" value="1"/>
</dbReference>
<evidence type="ECO:0000259" key="10">
    <source>
        <dbReference type="Pfam" id="PF10377"/>
    </source>
</evidence>
<dbReference type="InterPro" id="IPR019460">
    <property type="entry name" value="Atg11_C"/>
</dbReference>
<dbReference type="Pfam" id="PF04108">
    <property type="entry name" value="ATG17_like"/>
    <property type="match status" value="1"/>
</dbReference>
<keyword evidence="6" id="KW-0472">Membrane</keyword>
<protein>
    <recommendedName>
        <fullName evidence="6">Autophagy-related protein 11</fullName>
    </recommendedName>
</protein>
<keyword evidence="3 6" id="KW-0653">Protein transport</keyword>
<keyword evidence="2 6" id="KW-0813">Transport</keyword>
<feature type="region of interest" description="Disordered" evidence="8">
    <location>
        <begin position="1181"/>
        <end position="1219"/>
    </location>
</feature>
<evidence type="ECO:0000256" key="1">
    <source>
        <dbReference type="ARBA" id="ARBA00009729"/>
    </source>
</evidence>
<dbReference type="EMBL" id="LUGH01000332">
    <property type="protein sequence ID" value="OBZ86066.1"/>
    <property type="molecule type" value="Genomic_DNA"/>
</dbReference>
<dbReference type="GO" id="GO:0000422">
    <property type="term" value="P:autophagy of mitochondrion"/>
    <property type="evidence" value="ECO:0007669"/>
    <property type="project" value="TreeGrafter"/>
</dbReference>
<dbReference type="GO" id="GO:0005774">
    <property type="term" value="C:vacuolar membrane"/>
    <property type="evidence" value="ECO:0007669"/>
    <property type="project" value="UniProtKB-SubCell"/>
</dbReference>
<dbReference type="OrthoDB" id="447953at2759"/>
<dbReference type="InterPro" id="IPR045326">
    <property type="entry name" value="ATG17-like_dom"/>
</dbReference>
<dbReference type="Gene3D" id="3.10.20.90">
    <property type="entry name" value="Phosphatidylinositol 3-kinase Catalytic Subunit, Chain A, domain 1"/>
    <property type="match status" value="1"/>
</dbReference>
<comment type="similarity">
    <text evidence="1 6">Belongs to the ATG11 family.</text>
</comment>